<dbReference type="InterPro" id="IPR036259">
    <property type="entry name" value="MFS_trans_sf"/>
</dbReference>
<dbReference type="InterPro" id="IPR011701">
    <property type="entry name" value="MFS"/>
</dbReference>
<keyword evidence="9" id="KW-1185">Reference proteome</keyword>
<evidence type="ECO:0000256" key="6">
    <source>
        <dbReference type="SAM" id="Phobius"/>
    </source>
</evidence>
<reference evidence="8 9" key="1">
    <citation type="submission" date="2020-01" db="EMBL/GenBank/DDBJ databases">
        <authorList>
            <person name="Kim M.K."/>
        </authorList>
    </citation>
    <scope>NUCLEOTIDE SEQUENCE [LARGE SCALE GENOMIC DNA]</scope>
    <source>
        <strain evidence="8 9">172606-1</strain>
    </source>
</reference>
<name>A0A6C0GC67_9BACT</name>
<evidence type="ECO:0000256" key="4">
    <source>
        <dbReference type="ARBA" id="ARBA00022989"/>
    </source>
</evidence>
<feature type="domain" description="Major facilitator superfamily (MFS) profile" evidence="7">
    <location>
        <begin position="23"/>
        <end position="438"/>
    </location>
</feature>
<dbReference type="GO" id="GO:0016020">
    <property type="term" value="C:membrane"/>
    <property type="evidence" value="ECO:0007669"/>
    <property type="project" value="UniProtKB-SubCell"/>
</dbReference>
<feature type="transmembrane region" description="Helical" evidence="6">
    <location>
        <begin position="413"/>
        <end position="434"/>
    </location>
</feature>
<dbReference type="PROSITE" id="PS50850">
    <property type="entry name" value="MFS"/>
    <property type="match status" value="1"/>
</dbReference>
<feature type="transmembrane region" description="Helical" evidence="6">
    <location>
        <begin position="115"/>
        <end position="137"/>
    </location>
</feature>
<keyword evidence="3 6" id="KW-0812">Transmembrane</keyword>
<evidence type="ECO:0000256" key="5">
    <source>
        <dbReference type="ARBA" id="ARBA00023136"/>
    </source>
</evidence>
<evidence type="ECO:0000313" key="8">
    <source>
        <dbReference type="EMBL" id="QHT65478.1"/>
    </source>
</evidence>
<feature type="transmembrane region" description="Helical" evidence="6">
    <location>
        <begin position="21"/>
        <end position="41"/>
    </location>
</feature>
<dbReference type="SUPFAM" id="SSF103473">
    <property type="entry name" value="MFS general substrate transporter"/>
    <property type="match status" value="1"/>
</dbReference>
<feature type="transmembrane region" description="Helical" evidence="6">
    <location>
        <begin position="283"/>
        <end position="304"/>
    </location>
</feature>
<dbReference type="KEGG" id="rhoz:GXP67_01715"/>
<accession>A0A6C0GC67</accession>
<dbReference type="Gene3D" id="1.20.1250.20">
    <property type="entry name" value="MFS general substrate transporter like domains"/>
    <property type="match status" value="2"/>
</dbReference>
<dbReference type="InterPro" id="IPR020846">
    <property type="entry name" value="MFS_dom"/>
</dbReference>
<evidence type="ECO:0000256" key="3">
    <source>
        <dbReference type="ARBA" id="ARBA00022692"/>
    </source>
</evidence>
<evidence type="ECO:0000313" key="9">
    <source>
        <dbReference type="Proteomes" id="UP000480178"/>
    </source>
</evidence>
<proteinExistence type="predicted"/>
<dbReference type="EMBL" id="CP048222">
    <property type="protein sequence ID" value="QHT65478.1"/>
    <property type="molecule type" value="Genomic_DNA"/>
</dbReference>
<evidence type="ECO:0000259" key="7">
    <source>
        <dbReference type="PROSITE" id="PS50850"/>
    </source>
</evidence>
<feature type="transmembrane region" description="Helical" evidence="6">
    <location>
        <begin position="316"/>
        <end position="334"/>
    </location>
</feature>
<dbReference type="PANTHER" id="PTHR23505">
    <property type="entry name" value="SPINSTER"/>
    <property type="match status" value="1"/>
</dbReference>
<dbReference type="Pfam" id="PF07690">
    <property type="entry name" value="MFS_1"/>
    <property type="match status" value="1"/>
</dbReference>
<dbReference type="RefSeq" id="WP_162441565.1">
    <property type="nucleotide sequence ID" value="NZ_CP048222.1"/>
</dbReference>
<feature type="transmembrane region" description="Helical" evidence="6">
    <location>
        <begin position="90"/>
        <end position="109"/>
    </location>
</feature>
<feature type="transmembrane region" description="Helical" evidence="6">
    <location>
        <begin position="61"/>
        <end position="78"/>
    </location>
</feature>
<dbReference type="InterPro" id="IPR044770">
    <property type="entry name" value="MFS_spinster-like"/>
</dbReference>
<evidence type="ECO:0000256" key="1">
    <source>
        <dbReference type="ARBA" id="ARBA00004141"/>
    </source>
</evidence>
<dbReference type="CDD" id="cd17328">
    <property type="entry name" value="MFS_spinster_like"/>
    <property type="match status" value="1"/>
</dbReference>
<comment type="subcellular location">
    <subcellularLocation>
        <location evidence="1">Membrane</location>
        <topology evidence="1">Multi-pass membrane protein</topology>
    </subcellularLocation>
</comment>
<feature type="transmembrane region" description="Helical" evidence="6">
    <location>
        <begin position="373"/>
        <end position="393"/>
    </location>
</feature>
<keyword evidence="2" id="KW-0813">Transport</keyword>
<dbReference type="PANTHER" id="PTHR23505:SF79">
    <property type="entry name" value="PROTEIN SPINSTER"/>
    <property type="match status" value="1"/>
</dbReference>
<sequence>MKQTLTLPVEKAEKSSLRYGWYVVGLLTLANISSFIDRQILSLLVGPIKRDMHLSDFEVSLLMGLSFALFYTLFGIIIGRLADQYSRRNIIIGGITLWSLMTVLCGGVRTYTQFFLARMGVGVGEATLSPSAYSMIADYFPKNRLATALSVYSSGIFLGSGIALLIGAGIIATLPTEGTVEVPVLGSLYPWQLLFVYIGLPGLLLSLLMLTVKEPIRKNLLKKEGKIVEVNLPEALTIIFRHKWAYLSICFGLAFTALVNYGCSAWVPTFLVRTYGWNMPQAGLGYGIVLVTSSGLGVLWGGWYADKLVKEGRTDGRLRVGLISMIAVTLMSFAPLMPQAWLSLAVLFVPSFFTASNIGAAASAVQELMPNQVRVLASAIFLFILNLIGMGLGPTSVAAFTDFVFKDESAIRYSLSLLLLIGGVVGTVCFWSGLKPYRNAIELNKGQLSE</sequence>
<keyword evidence="4 6" id="KW-1133">Transmembrane helix</keyword>
<dbReference type="GO" id="GO:0022857">
    <property type="term" value="F:transmembrane transporter activity"/>
    <property type="evidence" value="ECO:0007669"/>
    <property type="project" value="InterPro"/>
</dbReference>
<feature type="transmembrane region" description="Helical" evidence="6">
    <location>
        <begin position="244"/>
        <end position="271"/>
    </location>
</feature>
<organism evidence="8 9">
    <name type="scientific">Rhodocytophaga rosea</name>
    <dbReference type="NCBI Taxonomy" id="2704465"/>
    <lineage>
        <taxon>Bacteria</taxon>
        <taxon>Pseudomonadati</taxon>
        <taxon>Bacteroidota</taxon>
        <taxon>Cytophagia</taxon>
        <taxon>Cytophagales</taxon>
        <taxon>Rhodocytophagaceae</taxon>
        <taxon>Rhodocytophaga</taxon>
    </lineage>
</organism>
<evidence type="ECO:0000256" key="2">
    <source>
        <dbReference type="ARBA" id="ARBA00022448"/>
    </source>
</evidence>
<dbReference type="AlphaFoldDB" id="A0A6C0GC67"/>
<dbReference type="Proteomes" id="UP000480178">
    <property type="component" value="Chromosome"/>
</dbReference>
<protein>
    <submittedName>
        <fullName evidence="8">MFS transporter</fullName>
    </submittedName>
</protein>
<feature type="transmembrane region" description="Helical" evidence="6">
    <location>
        <begin position="340"/>
        <end position="361"/>
    </location>
</feature>
<feature type="transmembrane region" description="Helical" evidence="6">
    <location>
        <begin position="194"/>
        <end position="212"/>
    </location>
</feature>
<keyword evidence="5 6" id="KW-0472">Membrane</keyword>
<gene>
    <name evidence="8" type="ORF">GXP67_01715</name>
</gene>
<feature type="transmembrane region" description="Helical" evidence="6">
    <location>
        <begin position="149"/>
        <end position="174"/>
    </location>
</feature>